<keyword evidence="3" id="KW-0444">Lipid biosynthesis</keyword>
<evidence type="ECO:0000256" key="11">
    <source>
        <dbReference type="ARBA" id="ARBA00023221"/>
    </source>
</evidence>
<evidence type="ECO:0000256" key="9">
    <source>
        <dbReference type="ARBA" id="ARBA00023136"/>
    </source>
</evidence>
<evidence type="ECO:0000256" key="5">
    <source>
        <dbReference type="ARBA" id="ARBA00022955"/>
    </source>
</evidence>
<dbReference type="InterPro" id="IPR033118">
    <property type="entry name" value="EXPERA"/>
</dbReference>
<accession>C8VD07</accession>
<evidence type="ECO:0000256" key="6">
    <source>
        <dbReference type="ARBA" id="ARBA00022989"/>
    </source>
</evidence>
<dbReference type="GO" id="GO:0000247">
    <property type="term" value="F:C-8 sterol isomerase activity"/>
    <property type="evidence" value="ECO:0000318"/>
    <property type="project" value="GO_Central"/>
</dbReference>
<keyword evidence="7" id="KW-0756">Sterol biosynthesis</keyword>
<feature type="transmembrane region" description="Helical" evidence="14">
    <location>
        <begin position="27"/>
        <end position="46"/>
    </location>
</feature>
<organism evidence="16 17">
    <name type="scientific">Emericella nidulans (strain FGSC A4 / ATCC 38163 / CBS 112.46 / NRRL 194 / M139)</name>
    <name type="common">Aspergillus nidulans</name>
    <dbReference type="NCBI Taxonomy" id="227321"/>
    <lineage>
        <taxon>Eukaryota</taxon>
        <taxon>Fungi</taxon>
        <taxon>Dikarya</taxon>
        <taxon>Ascomycota</taxon>
        <taxon>Pezizomycotina</taxon>
        <taxon>Eurotiomycetes</taxon>
        <taxon>Eurotiomycetidae</taxon>
        <taxon>Eurotiales</taxon>
        <taxon>Aspergillaceae</taxon>
        <taxon>Aspergillus</taxon>
        <taxon>Aspergillus subgen. Nidulantes</taxon>
    </lineage>
</organism>
<dbReference type="GO" id="GO:0005783">
    <property type="term" value="C:endoplasmic reticulum"/>
    <property type="evidence" value="ECO:0000318"/>
    <property type="project" value="GO_Central"/>
</dbReference>
<evidence type="ECO:0000256" key="2">
    <source>
        <dbReference type="ARBA" id="ARBA00008337"/>
    </source>
</evidence>
<dbReference type="PANTHER" id="PTHR14207">
    <property type="entry name" value="STEROL ISOMERASE"/>
    <property type="match status" value="1"/>
</dbReference>
<feature type="transmembrane region" description="Helical" evidence="14">
    <location>
        <begin position="58"/>
        <end position="80"/>
    </location>
</feature>
<keyword evidence="17" id="KW-1185">Reference proteome</keyword>
<evidence type="ECO:0000256" key="3">
    <source>
        <dbReference type="ARBA" id="ARBA00022516"/>
    </source>
</evidence>
<proteinExistence type="inferred from homology"/>
<gene>
    <name evidence="16" type="ORF">ANIA_07211</name>
</gene>
<dbReference type="PANTHER" id="PTHR14207:SF0">
    <property type="entry name" value="3-BETA-HYDROXYSTEROID-DELTA(8),DELTA(7)-ISOMERASE"/>
    <property type="match status" value="1"/>
</dbReference>
<evidence type="ECO:0000256" key="12">
    <source>
        <dbReference type="ARBA" id="ARBA00023235"/>
    </source>
</evidence>
<evidence type="ECO:0000313" key="16">
    <source>
        <dbReference type="EMBL" id="CBF78851.1"/>
    </source>
</evidence>
<feature type="transmembrane region" description="Helical" evidence="14">
    <location>
        <begin position="147"/>
        <end position="169"/>
    </location>
</feature>
<keyword evidence="11" id="KW-0753">Steroid metabolism</keyword>
<keyword evidence="10" id="KW-1207">Sterol metabolism</keyword>
<dbReference type="OrthoDB" id="58557at2759"/>
<feature type="transmembrane region" description="Helical" evidence="14">
    <location>
        <begin position="181"/>
        <end position="204"/>
    </location>
</feature>
<comment type="subcellular location">
    <subcellularLocation>
        <location evidence="1">Membrane</location>
        <topology evidence="1">Multi-pass membrane protein</topology>
    </subcellularLocation>
</comment>
<evidence type="ECO:0000256" key="8">
    <source>
        <dbReference type="ARBA" id="ARBA00023098"/>
    </source>
</evidence>
<dbReference type="OMA" id="YFAYNFR"/>
<dbReference type="PROSITE" id="PS51751">
    <property type="entry name" value="EXPERA"/>
    <property type="match status" value="1"/>
</dbReference>
<dbReference type="STRING" id="227321.C8VD07"/>
<dbReference type="GO" id="GO:0047750">
    <property type="term" value="F:cholestenol delta-isomerase activity"/>
    <property type="evidence" value="ECO:0007669"/>
    <property type="project" value="InterPro"/>
</dbReference>
<dbReference type="EMBL" id="BN001304">
    <property type="protein sequence ID" value="CBF78851.1"/>
    <property type="molecule type" value="Genomic_DNA"/>
</dbReference>
<dbReference type="eggNOG" id="KOG4826">
    <property type="taxonomic scope" value="Eukaryota"/>
</dbReference>
<reference evidence="17" key="2">
    <citation type="journal article" date="2009" name="Fungal Genet. Biol.">
        <title>The 2008 update of the Aspergillus nidulans genome annotation: a community effort.</title>
        <authorList>
            <person name="Wortman J.R."/>
            <person name="Gilsenan J.M."/>
            <person name="Joardar V."/>
            <person name="Deegan J."/>
            <person name="Clutterbuck J."/>
            <person name="Andersen M.R."/>
            <person name="Archer D."/>
            <person name="Bencina M."/>
            <person name="Braus G."/>
            <person name="Coutinho P."/>
            <person name="von Dohren H."/>
            <person name="Doonan J."/>
            <person name="Driessen A.J."/>
            <person name="Durek P."/>
            <person name="Espeso E."/>
            <person name="Fekete E."/>
            <person name="Flipphi M."/>
            <person name="Estrada C.G."/>
            <person name="Geysens S."/>
            <person name="Goldman G."/>
            <person name="de Groot P.W."/>
            <person name="Hansen K."/>
            <person name="Harris S.D."/>
            <person name="Heinekamp T."/>
            <person name="Helmstaedt K."/>
            <person name="Henrissat B."/>
            <person name="Hofmann G."/>
            <person name="Homan T."/>
            <person name="Horio T."/>
            <person name="Horiuchi H."/>
            <person name="James S."/>
            <person name="Jones M."/>
            <person name="Karaffa L."/>
            <person name="Karanyi Z."/>
            <person name="Kato M."/>
            <person name="Keller N."/>
            <person name="Kelly D.E."/>
            <person name="Kiel J.A."/>
            <person name="Kim J.M."/>
            <person name="van der Klei I.J."/>
            <person name="Klis F.M."/>
            <person name="Kovalchuk A."/>
            <person name="Krasevec N."/>
            <person name="Kubicek C.P."/>
            <person name="Liu B."/>
            <person name="Maccabe A."/>
            <person name="Meyer V."/>
            <person name="Mirabito P."/>
            <person name="Miskei M."/>
            <person name="Mos M."/>
            <person name="Mullins J."/>
            <person name="Nelson D.R."/>
            <person name="Nielsen J."/>
            <person name="Oakley B.R."/>
            <person name="Osmani S.A."/>
            <person name="Pakula T."/>
            <person name="Paszewski A."/>
            <person name="Paulsen I."/>
            <person name="Pilsyk S."/>
            <person name="Pocsi I."/>
            <person name="Punt P.J."/>
            <person name="Ram A.F."/>
            <person name="Ren Q."/>
            <person name="Robellet X."/>
            <person name="Robson G."/>
            <person name="Seiboth B."/>
            <person name="van Solingen P."/>
            <person name="Specht T."/>
            <person name="Sun J."/>
            <person name="Taheri-Talesh N."/>
            <person name="Takeshita N."/>
            <person name="Ussery D."/>
            <person name="vanKuyk P.A."/>
            <person name="Visser H."/>
            <person name="van de Vondervoort P.J."/>
            <person name="de Vries R.P."/>
            <person name="Walton J."/>
            <person name="Xiang X."/>
            <person name="Xiong Y."/>
            <person name="Zeng A.P."/>
            <person name="Brandt B.W."/>
            <person name="Cornell M.J."/>
            <person name="van den Hondel C.A."/>
            <person name="Visser J."/>
            <person name="Oliver S.G."/>
            <person name="Turner G."/>
        </authorList>
    </citation>
    <scope>GENOME REANNOTATION</scope>
    <source>
        <strain evidence="17">FGSC A4 / ATCC 38163 / CBS 112.46 / NRRL 194 / M139</strain>
    </source>
</reference>
<dbReference type="HOGENOM" id="CLU_072128_0_0_1"/>
<feature type="transmembrane region" description="Helical" evidence="14">
    <location>
        <begin position="111"/>
        <end position="135"/>
    </location>
</feature>
<evidence type="ECO:0000256" key="10">
    <source>
        <dbReference type="ARBA" id="ARBA00023166"/>
    </source>
</evidence>
<dbReference type="InterPro" id="IPR007905">
    <property type="entry name" value="EBP"/>
</dbReference>
<evidence type="ECO:0000256" key="13">
    <source>
        <dbReference type="PROSITE-ProRule" id="PRU01087"/>
    </source>
</evidence>
<dbReference type="GeneID" id="2870015"/>
<dbReference type="Proteomes" id="UP000000560">
    <property type="component" value="Chromosome IV"/>
</dbReference>
<evidence type="ECO:0000256" key="7">
    <source>
        <dbReference type="ARBA" id="ARBA00023011"/>
    </source>
</evidence>
<keyword evidence="12" id="KW-0413">Isomerase</keyword>
<protein>
    <submittedName>
        <fullName evidence="16">Cholestenol delta-isomerase, putative (AFU_orthologue AFUA_3G00810)</fullName>
    </submittedName>
</protein>
<keyword evidence="4 13" id="KW-0812">Transmembrane</keyword>
<dbReference type="GO" id="GO:0016020">
    <property type="term" value="C:membrane"/>
    <property type="evidence" value="ECO:0007669"/>
    <property type="project" value="UniProtKB-SubCell"/>
</dbReference>
<evidence type="ECO:0000259" key="15">
    <source>
        <dbReference type="PROSITE" id="PS51751"/>
    </source>
</evidence>
<dbReference type="GO" id="GO:0016126">
    <property type="term" value="P:sterol biosynthetic process"/>
    <property type="evidence" value="ECO:0000318"/>
    <property type="project" value="GO_Central"/>
</dbReference>
<keyword evidence="8" id="KW-0443">Lipid metabolism</keyword>
<dbReference type="RefSeq" id="XP_050467880.1">
    <property type="nucleotide sequence ID" value="XM_050611909.1"/>
</dbReference>
<keyword evidence="9 13" id="KW-0472">Membrane</keyword>
<keyword evidence="6 13" id="KW-1133">Transmembrane helix</keyword>
<reference evidence="17" key="1">
    <citation type="journal article" date="2005" name="Nature">
        <title>Sequencing of Aspergillus nidulans and comparative analysis with A. fumigatus and A. oryzae.</title>
        <authorList>
            <person name="Galagan J.E."/>
            <person name="Calvo S.E."/>
            <person name="Cuomo C."/>
            <person name="Ma L.J."/>
            <person name="Wortman J.R."/>
            <person name="Batzoglou S."/>
            <person name="Lee S.I."/>
            <person name="Basturkmen M."/>
            <person name="Spevak C.C."/>
            <person name="Clutterbuck J."/>
            <person name="Kapitonov V."/>
            <person name="Jurka J."/>
            <person name="Scazzocchio C."/>
            <person name="Farman M."/>
            <person name="Butler J."/>
            <person name="Purcell S."/>
            <person name="Harris S."/>
            <person name="Braus G.H."/>
            <person name="Draht O."/>
            <person name="Busch S."/>
            <person name="D'Enfert C."/>
            <person name="Bouchier C."/>
            <person name="Goldman G.H."/>
            <person name="Bell-Pedersen D."/>
            <person name="Griffiths-Jones S."/>
            <person name="Doonan J.H."/>
            <person name="Yu J."/>
            <person name="Vienken K."/>
            <person name="Pain A."/>
            <person name="Freitag M."/>
            <person name="Selker E.U."/>
            <person name="Archer D.B."/>
            <person name="Penalva M.A."/>
            <person name="Oakley B.R."/>
            <person name="Momany M."/>
            <person name="Tanaka T."/>
            <person name="Kumagai T."/>
            <person name="Asai K."/>
            <person name="Machida M."/>
            <person name="Nierman W.C."/>
            <person name="Denning D.W."/>
            <person name="Caddick M."/>
            <person name="Hynes M."/>
            <person name="Paoletti M."/>
            <person name="Fischer R."/>
            <person name="Miller B."/>
            <person name="Dyer P."/>
            <person name="Sachs M.S."/>
            <person name="Osmani S.A."/>
            <person name="Birren B.W."/>
        </authorList>
    </citation>
    <scope>NUCLEOTIDE SEQUENCE [LARGE SCALE GENOMIC DNA]</scope>
    <source>
        <strain evidence="17">FGSC A4 / ATCC 38163 / CBS 112.46 / NRRL 194 / M139</strain>
    </source>
</reference>
<dbReference type="KEGG" id="ani:ANIA_07211"/>
<dbReference type="AlphaFoldDB" id="C8VD07"/>
<sequence length="260" mass="29235">MTTLHSYYPLGVEIPHYIANELSTPTLLAIFGTACTIVFSVTTSLAKKANSQISNSELYKTLWFALCGSIHLVLEGYYALNFLTLASSSHPLAQLWKEYALSDSRYLTPNSFVMCMESITALFWGPLSFLLAGFIATNHPLRHPLQIIISLGQLYGDVLYYGTCAFEFLVNGLEFSRPERYYFWGYFMLLNMFWIVIPLEVFYFKLAVLAQLDGKPEPPLAGHGIARESVLSTLLTPAYMSVWYTALRDVAVCFESAPPI</sequence>
<name>C8VD07_EMENI</name>
<feature type="domain" description="EXPERA" evidence="15">
    <location>
        <begin position="56"/>
        <end position="202"/>
    </location>
</feature>
<evidence type="ECO:0000256" key="1">
    <source>
        <dbReference type="ARBA" id="ARBA00004141"/>
    </source>
</evidence>
<dbReference type="Pfam" id="PF05241">
    <property type="entry name" value="EBP"/>
    <property type="match status" value="1"/>
</dbReference>
<evidence type="ECO:0000256" key="14">
    <source>
        <dbReference type="SAM" id="Phobius"/>
    </source>
</evidence>
<comment type="similarity">
    <text evidence="2">Belongs to the EBP family.</text>
</comment>
<evidence type="ECO:0000256" key="4">
    <source>
        <dbReference type="ARBA" id="ARBA00022692"/>
    </source>
</evidence>
<dbReference type="InParanoid" id="C8VD07"/>
<keyword evidence="5" id="KW-0752">Steroid biosynthesis</keyword>
<evidence type="ECO:0000313" key="17">
    <source>
        <dbReference type="Proteomes" id="UP000000560"/>
    </source>
</evidence>
<dbReference type="GO" id="GO:0004769">
    <property type="term" value="F:steroid Delta-isomerase activity"/>
    <property type="evidence" value="ECO:0000318"/>
    <property type="project" value="GO_Central"/>
</dbReference>